<protein>
    <recommendedName>
        <fullName evidence="3">Ig-like domain-containing protein</fullName>
    </recommendedName>
</protein>
<dbReference type="Gene3D" id="2.60.40.10">
    <property type="entry name" value="Immunoglobulins"/>
    <property type="match status" value="4"/>
</dbReference>
<dbReference type="SUPFAM" id="SSF50939">
    <property type="entry name" value="Sialidases"/>
    <property type="match status" value="1"/>
</dbReference>
<gene>
    <name evidence="1" type="ORF">DXC13_01280</name>
</gene>
<dbReference type="InterPro" id="IPR013783">
    <property type="entry name" value="Ig-like_fold"/>
</dbReference>
<dbReference type="Pfam" id="PF02012">
    <property type="entry name" value="BNR"/>
    <property type="match status" value="4"/>
</dbReference>
<evidence type="ECO:0008006" key="3">
    <source>
        <dbReference type="Google" id="ProtNLM"/>
    </source>
</evidence>
<reference evidence="1 2" key="1">
    <citation type="submission" date="2018-08" db="EMBL/GenBank/DDBJ databases">
        <title>A genome reference for cultivated species of the human gut microbiota.</title>
        <authorList>
            <person name="Zou Y."/>
            <person name="Xue W."/>
            <person name="Luo G."/>
        </authorList>
    </citation>
    <scope>NUCLEOTIDE SEQUENCE [LARGE SCALE GENOMIC DNA]</scope>
    <source>
        <strain evidence="1 2">OM08-12AT</strain>
    </source>
</reference>
<dbReference type="EMBL" id="QSTI01000001">
    <property type="protein sequence ID" value="RGM52867.1"/>
    <property type="molecule type" value="Genomic_DNA"/>
</dbReference>
<organism evidence="1 2">
    <name type="scientific">Agathobacter rectalis</name>
    <dbReference type="NCBI Taxonomy" id="39491"/>
    <lineage>
        <taxon>Bacteria</taxon>
        <taxon>Bacillati</taxon>
        <taxon>Bacillota</taxon>
        <taxon>Clostridia</taxon>
        <taxon>Lachnospirales</taxon>
        <taxon>Lachnospiraceae</taxon>
        <taxon>Agathobacter</taxon>
    </lineage>
</organism>
<name>A0A3E4XEI5_9FIRM</name>
<proteinExistence type="predicted"/>
<comment type="caution">
    <text evidence="1">The sequence shown here is derived from an EMBL/GenBank/DDBJ whole genome shotgun (WGS) entry which is preliminary data.</text>
</comment>
<evidence type="ECO:0000313" key="1">
    <source>
        <dbReference type="EMBL" id="RGM52867.1"/>
    </source>
</evidence>
<accession>A0A3E4XEI5</accession>
<dbReference type="AlphaFoldDB" id="A0A3E4XEI5"/>
<dbReference type="InterPro" id="IPR036278">
    <property type="entry name" value="Sialidase_sf"/>
</dbReference>
<evidence type="ECO:0000313" key="2">
    <source>
        <dbReference type="Proteomes" id="UP000260717"/>
    </source>
</evidence>
<sequence>MSSLRIKILWRNAIMKKLLKKIVTFTLLFAIVLGYNSSNLVFAKNIVITVQPKNFIGKVGDQFSASVTAEGTGLSYQWQYSKDGGKSWKDSGMASAKTATYSFKIASGDLGINYRCVVRDSSGSSVISESRKLSTGLRITVQPKDFAGKVGDQFSASVTAEGTGLSYQWQYSKDGGKSWKDSGVASAKTATYSFKIASGDMGINYRCVVRDSSGSSVISESRKLSTGLRITVQPKDFAGKVGDQFSASVTAEGTGLSYQWQYSKDGGKSWKDSGVASAKTATYSFKIASGDMGINYRCVVRDSSGSSVISESRKLSTGLRITVQPKDFAGKVGDQFSASVTAEGTGLSYQWQYSKDGGKSWRNSGVASAKTATYSFKIASGDLGINYRCVVRDSFNNTIITNIGTLNEMKNEDWELPIM</sequence>
<dbReference type="Proteomes" id="UP000260717">
    <property type="component" value="Unassembled WGS sequence"/>
</dbReference>
<dbReference type="InterPro" id="IPR002860">
    <property type="entry name" value="BNR_rpt"/>
</dbReference>